<comment type="caution">
    <text evidence="5">The sequence shown here is derived from an EMBL/GenBank/DDBJ whole genome shotgun (WGS) entry which is preliminary data.</text>
</comment>
<accession>A0A940S5W8</accession>
<dbReference type="InterPro" id="IPR000780">
    <property type="entry name" value="CheR_MeTrfase"/>
</dbReference>
<dbReference type="Pfam" id="PF01739">
    <property type="entry name" value="CheR"/>
    <property type="match status" value="1"/>
</dbReference>
<name>A0A940S5W8_9PROT</name>
<dbReference type="Gene3D" id="3.40.50.150">
    <property type="entry name" value="Vaccinia Virus protein VP39"/>
    <property type="match status" value="1"/>
</dbReference>
<keyword evidence="6" id="KW-1185">Reference proteome</keyword>
<dbReference type="PRINTS" id="PR00996">
    <property type="entry name" value="CHERMTFRASE"/>
</dbReference>
<dbReference type="RefSeq" id="WP_209373765.1">
    <property type="nucleotide sequence ID" value="NZ_JAGIZA010000006.1"/>
</dbReference>
<keyword evidence="3" id="KW-0949">S-adenosyl-L-methionine</keyword>
<evidence type="ECO:0000259" key="4">
    <source>
        <dbReference type="PROSITE" id="PS50123"/>
    </source>
</evidence>
<evidence type="ECO:0000256" key="3">
    <source>
        <dbReference type="ARBA" id="ARBA00022691"/>
    </source>
</evidence>
<dbReference type="EMBL" id="JAGIZA010000006">
    <property type="protein sequence ID" value="MBP0493439.1"/>
    <property type="molecule type" value="Genomic_DNA"/>
</dbReference>
<dbReference type="PROSITE" id="PS50123">
    <property type="entry name" value="CHER"/>
    <property type="match status" value="1"/>
</dbReference>
<gene>
    <name evidence="5" type="ORF">J5Y10_11695</name>
</gene>
<dbReference type="GO" id="GO:0032259">
    <property type="term" value="P:methylation"/>
    <property type="evidence" value="ECO:0007669"/>
    <property type="project" value="UniProtKB-KW"/>
</dbReference>
<dbReference type="Proteomes" id="UP000677537">
    <property type="component" value="Unassembled WGS sequence"/>
</dbReference>
<keyword evidence="2" id="KW-0808">Transferase</keyword>
<evidence type="ECO:0000256" key="2">
    <source>
        <dbReference type="ARBA" id="ARBA00022679"/>
    </source>
</evidence>
<feature type="domain" description="CheR-type methyltransferase" evidence="4">
    <location>
        <begin position="45"/>
        <end position="235"/>
    </location>
</feature>
<protein>
    <recommendedName>
        <fullName evidence="4">CheR-type methyltransferase domain-containing protein</fullName>
    </recommendedName>
</protein>
<evidence type="ECO:0000313" key="5">
    <source>
        <dbReference type="EMBL" id="MBP0493439.1"/>
    </source>
</evidence>
<dbReference type="PANTHER" id="PTHR24422">
    <property type="entry name" value="CHEMOTAXIS PROTEIN METHYLTRANSFERASE"/>
    <property type="match status" value="1"/>
</dbReference>
<dbReference type="InterPro" id="IPR022642">
    <property type="entry name" value="CheR_C"/>
</dbReference>
<dbReference type="PANTHER" id="PTHR24422:SF19">
    <property type="entry name" value="CHEMOTAXIS PROTEIN METHYLTRANSFERASE"/>
    <property type="match status" value="1"/>
</dbReference>
<sequence length="255" mass="26814">MPALRQAAPPPDASLLAWAREGLAALAGLAPSGVLQRRLERAAPLLQALEPQPEIDSPGWAALLDAVTVGETRLFRSASQLLTLRGLMPDLPGRPLHLLSAGCSSGEEAWSLALLAEEAGIEAAVLGLDINRPALAVAAAGRYPAGPPDALREVPAPFRPRFLQAQGWVSPQSTRPPAFRRANLLGLPPGLDGLGAILCRNVLIYLLPSARDAVLRDLVARLLPGGALLLGVTESPSPDLPLRPEPGAHGVWRRL</sequence>
<dbReference type="InterPro" id="IPR029063">
    <property type="entry name" value="SAM-dependent_MTases_sf"/>
</dbReference>
<dbReference type="InterPro" id="IPR050903">
    <property type="entry name" value="Bact_Chemotaxis_MeTrfase"/>
</dbReference>
<organism evidence="5 6">
    <name type="scientific">Roseomonas indoligenes</name>
    <dbReference type="NCBI Taxonomy" id="2820811"/>
    <lineage>
        <taxon>Bacteria</taxon>
        <taxon>Pseudomonadati</taxon>
        <taxon>Pseudomonadota</taxon>
        <taxon>Alphaproteobacteria</taxon>
        <taxon>Acetobacterales</taxon>
        <taxon>Roseomonadaceae</taxon>
        <taxon>Roseomonas</taxon>
    </lineage>
</organism>
<reference evidence="5" key="1">
    <citation type="submission" date="2021-03" db="EMBL/GenBank/DDBJ databases">
        <authorList>
            <person name="So Y."/>
        </authorList>
    </citation>
    <scope>NUCLEOTIDE SEQUENCE</scope>
    <source>
        <strain evidence="5">SG15</strain>
    </source>
</reference>
<dbReference type="SUPFAM" id="SSF53335">
    <property type="entry name" value="S-adenosyl-L-methionine-dependent methyltransferases"/>
    <property type="match status" value="1"/>
</dbReference>
<evidence type="ECO:0000256" key="1">
    <source>
        <dbReference type="ARBA" id="ARBA00022603"/>
    </source>
</evidence>
<dbReference type="AlphaFoldDB" id="A0A940S5W8"/>
<evidence type="ECO:0000313" key="6">
    <source>
        <dbReference type="Proteomes" id="UP000677537"/>
    </source>
</evidence>
<keyword evidence="1" id="KW-0489">Methyltransferase</keyword>
<dbReference type="SMART" id="SM00138">
    <property type="entry name" value="MeTrc"/>
    <property type="match status" value="1"/>
</dbReference>
<dbReference type="GO" id="GO:0008757">
    <property type="term" value="F:S-adenosylmethionine-dependent methyltransferase activity"/>
    <property type="evidence" value="ECO:0007669"/>
    <property type="project" value="InterPro"/>
</dbReference>
<proteinExistence type="predicted"/>